<sequence length="190" mass="20973">MQSDSRNAQLPALLFLIFLAAASRLLPHWPNFGPVGAMALFGAAMFDRKWMAFMVPFAALYLSDLALNNLWYAEYYEGFFWGFNAWVYAGFGITVLMGLGLLRARQFSWLRLGGVTLGTTAIFFLLTNLGVWLGSPLYPQTVTGLVAAYTAGLPFLLNSLAGDLLFAALLFGGAQYLAPRPKTEKVRQRV</sequence>
<feature type="transmembrane region" description="Helical" evidence="1">
    <location>
        <begin position="155"/>
        <end position="178"/>
    </location>
</feature>
<feature type="transmembrane region" description="Helical" evidence="1">
    <location>
        <begin position="114"/>
        <end position="135"/>
    </location>
</feature>
<accession>A0A4S4NS10</accession>
<name>A0A4S4NS10_9BACT</name>
<dbReference type="Proteomes" id="UP000308528">
    <property type="component" value="Unassembled WGS sequence"/>
</dbReference>
<feature type="transmembrane region" description="Helical" evidence="1">
    <location>
        <begin position="79"/>
        <end position="102"/>
    </location>
</feature>
<evidence type="ECO:0000256" key="1">
    <source>
        <dbReference type="SAM" id="Phobius"/>
    </source>
</evidence>
<keyword evidence="1" id="KW-0812">Transmembrane</keyword>
<keyword evidence="3" id="KW-1185">Reference proteome</keyword>
<feature type="transmembrane region" description="Helical" evidence="1">
    <location>
        <begin position="54"/>
        <end position="73"/>
    </location>
</feature>
<evidence type="ECO:0000313" key="3">
    <source>
        <dbReference type="Proteomes" id="UP000308528"/>
    </source>
</evidence>
<dbReference type="OrthoDB" id="9806699at2"/>
<evidence type="ECO:0008006" key="4">
    <source>
        <dbReference type="Google" id="ProtNLM"/>
    </source>
</evidence>
<dbReference type="AlphaFoldDB" id="A0A4S4NS10"/>
<reference evidence="2 3" key="1">
    <citation type="submission" date="2019-04" db="EMBL/GenBank/DDBJ databases">
        <title>Lewinella litorea sp. nov., isolated from a marine sand.</title>
        <authorList>
            <person name="Yoon J.-H."/>
        </authorList>
    </citation>
    <scope>NUCLEOTIDE SEQUENCE [LARGE SCALE GENOMIC DNA]</scope>
    <source>
        <strain evidence="2 3">HSMS-39</strain>
    </source>
</reference>
<dbReference type="InterPro" id="IPR046487">
    <property type="entry name" value="DUF6580"/>
</dbReference>
<keyword evidence="1" id="KW-1133">Transmembrane helix</keyword>
<keyword evidence="1" id="KW-0472">Membrane</keyword>
<dbReference type="RefSeq" id="WP_136456027.1">
    <property type="nucleotide sequence ID" value="NZ_SRSF01000001.1"/>
</dbReference>
<organism evidence="2 3">
    <name type="scientific">Neolewinella litorea</name>
    <dbReference type="NCBI Taxonomy" id="2562452"/>
    <lineage>
        <taxon>Bacteria</taxon>
        <taxon>Pseudomonadati</taxon>
        <taxon>Bacteroidota</taxon>
        <taxon>Saprospiria</taxon>
        <taxon>Saprospirales</taxon>
        <taxon>Lewinellaceae</taxon>
        <taxon>Neolewinella</taxon>
    </lineage>
</organism>
<evidence type="ECO:0000313" key="2">
    <source>
        <dbReference type="EMBL" id="THH41201.1"/>
    </source>
</evidence>
<dbReference type="Pfam" id="PF20221">
    <property type="entry name" value="DUF6580"/>
    <property type="match status" value="1"/>
</dbReference>
<protein>
    <recommendedName>
        <fullName evidence="4">ECF transporter S component</fullName>
    </recommendedName>
</protein>
<proteinExistence type="predicted"/>
<comment type="caution">
    <text evidence="2">The sequence shown here is derived from an EMBL/GenBank/DDBJ whole genome shotgun (WGS) entry which is preliminary data.</text>
</comment>
<gene>
    <name evidence="2" type="ORF">E4021_00985</name>
</gene>
<dbReference type="EMBL" id="SRSF01000001">
    <property type="protein sequence ID" value="THH41201.1"/>
    <property type="molecule type" value="Genomic_DNA"/>
</dbReference>